<proteinExistence type="inferred from homology"/>
<dbReference type="CDD" id="cd06261">
    <property type="entry name" value="TM_PBP2"/>
    <property type="match status" value="1"/>
</dbReference>
<evidence type="ECO:0000256" key="10">
    <source>
        <dbReference type="RuleBase" id="RU363032"/>
    </source>
</evidence>
<dbReference type="PROSITE" id="PS50928">
    <property type="entry name" value="ABC_TM1"/>
    <property type="match status" value="1"/>
</dbReference>
<evidence type="ECO:0000256" key="1">
    <source>
        <dbReference type="ARBA" id="ARBA00004651"/>
    </source>
</evidence>
<dbReference type="InterPro" id="IPR025966">
    <property type="entry name" value="OppC_N"/>
</dbReference>
<comment type="caution">
    <text evidence="12">The sequence shown here is derived from an EMBL/GenBank/DDBJ whole genome shotgun (WGS) entry which is preliminary data.</text>
</comment>
<dbReference type="InterPro" id="IPR050366">
    <property type="entry name" value="BP-dependent_transpt_permease"/>
</dbReference>
<organism evidence="12 13">
    <name type="scientific">Maccoyibacter intestinihominis</name>
    <dbReference type="NCBI Taxonomy" id="3133499"/>
    <lineage>
        <taxon>Bacteria</taxon>
        <taxon>Bacillati</taxon>
        <taxon>Bacillota</taxon>
        <taxon>Clostridia</taxon>
        <taxon>Lachnospirales</taxon>
        <taxon>Lachnospiraceae</taxon>
        <taxon>Maccoyibacter</taxon>
    </lineage>
</organism>
<evidence type="ECO:0000313" key="12">
    <source>
        <dbReference type="EMBL" id="MEQ2557397.1"/>
    </source>
</evidence>
<evidence type="ECO:0000256" key="8">
    <source>
        <dbReference type="ARBA" id="ARBA00023136"/>
    </source>
</evidence>
<dbReference type="Pfam" id="PF12911">
    <property type="entry name" value="OppC_N"/>
    <property type="match status" value="1"/>
</dbReference>
<keyword evidence="8 10" id="KW-0472">Membrane</keyword>
<evidence type="ECO:0000313" key="13">
    <source>
        <dbReference type="Proteomes" id="UP001454489"/>
    </source>
</evidence>
<sequence>MQNENGSPKKSLLSAQVDLSKFDSSYFRAATEEEKKQQDVMSESTTFFKDGIRRLKKNPLAMGSLVVLILILLIIIIAPHIVPYSYDQIITVNGVRDKSAKNLGMMEYSPRELQYMEETGEKLFPHIFGTDSLCRDYFIRVIYGTRVSLAVGLVASIMVLIIGLLYGAIAGYCGGKVDMVMMRIVDVIYSLPDMLMIILLSVVLNVTLAPAIEGTALSKLGTNMISIFIVFGLLYWVGMARLVRGQVLSIKSSEYVLAARCIGTKGSKILSIHIIPNCLSVIIITTALQIPSAIFTESYLSFLGLGVAAPLTSLGSLANTARAGMQSYPSKLVIPAVTICLIVLAFNLLGDGLRDAFDSKLK</sequence>
<evidence type="ECO:0000256" key="3">
    <source>
        <dbReference type="ARBA" id="ARBA00022475"/>
    </source>
</evidence>
<protein>
    <submittedName>
        <fullName evidence="12">ABC transporter permease</fullName>
    </submittedName>
</protein>
<evidence type="ECO:0000256" key="4">
    <source>
        <dbReference type="ARBA" id="ARBA00022692"/>
    </source>
</evidence>
<evidence type="ECO:0000256" key="9">
    <source>
        <dbReference type="ARBA" id="ARBA00024202"/>
    </source>
</evidence>
<evidence type="ECO:0000256" key="2">
    <source>
        <dbReference type="ARBA" id="ARBA00022448"/>
    </source>
</evidence>
<dbReference type="PANTHER" id="PTHR43386">
    <property type="entry name" value="OLIGOPEPTIDE TRANSPORT SYSTEM PERMEASE PROTEIN APPC"/>
    <property type="match status" value="1"/>
</dbReference>
<keyword evidence="5" id="KW-0571">Peptide transport</keyword>
<feature type="transmembrane region" description="Helical" evidence="10">
    <location>
        <begin position="194"/>
        <end position="212"/>
    </location>
</feature>
<comment type="similarity">
    <text evidence="9">Belongs to the binding-protein-dependent transport system permease family. OppBC subfamily.</text>
</comment>
<dbReference type="RefSeq" id="WP_353530558.1">
    <property type="nucleotide sequence ID" value="NZ_JBBMEX010000005.1"/>
</dbReference>
<feature type="transmembrane region" description="Helical" evidence="10">
    <location>
        <begin position="60"/>
        <end position="82"/>
    </location>
</feature>
<dbReference type="Proteomes" id="UP001454489">
    <property type="component" value="Unassembled WGS sequence"/>
</dbReference>
<feature type="domain" description="ABC transmembrane type-1" evidence="11">
    <location>
        <begin position="145"/>
        <end position="350"/>
    </location>
</feature>
<dbReference type="SUPFAM" id="SSF161098">
    <property type="entry name" value="MetI-like"/>
    <property type="match status" value="1"/>
</dbReference>
<feature type="transmembrane region" description="Helical" evidence="10">
    <location>
        <begin position="274"/>
        <end position="294"/>
    </location>
</feature>
<dbReference type="InterPro" id="IPR000515">
    <property type="entry name" value="MetI-like"/>
</dbReference>
<evidence type="ECO:0000256" key="7">
    <source>
        <dbReference type="ARBA" id="ARBA00022989"/>
    </source>
</evidence>
<feature type="transmembrane region" description="Helical" evidence="10">
    <location>
        <begin position="332"/>
        <end position="350"/>
    </location>
</feature>
<keyword evidence="3" id="KW-1003">Cell membrane</keyword>
<gene>
    <name evidence="12" type="ORF">WMO43_05890</name>
</gene>
<dbReference type="InterPro" id="IPR035906">
    <property type="entry name" value="MetI-like_sf"/>
</dbReference>
<evidence type="ECO:0000259" key="11">
    <source>
        <dbReference type="PROSITE" id="PS50928"/>
    </source>
</evidence>
<dbReference type="Pfam" id="PF00528">
    <property type="entry name" value="BPD_transp_1"/>
    <property type="match status" value="1"/>
</dbReference>
<accession>A0ABV1HCF0</accession>
<evidence type="ECO:0000256" key="6">
    <source>
        <dbReference type="ARBA" id="ARBA00022927"/>
    </source>
</evidence>
<keyword evidence="13" id="KW-1185">Reference proteome</keyword>
<comment type="subcellular location">
    <subcellularLocation>
        <location evidence="1 10">Cell membrane</location>
        <topology evidence="1 10">Multi-pass membrane protein</topology>
    </subcellularLocation>
</comment>
<reference evidence="12 13" key="1">
    <citation type="submission" date="2024-03" db="EMBL/GenBank/DDBJ databases">
        <title>Human intestinal bacterial collection.</title>
        <authorList>
            <person name="Pauvert C."/>
            <person name="Hitch T.C.A."/>
            <person name="Clavel T."/>
        </authorList>
    </citation>
    <scope>NUCLEOTIDE SEQUENCE [LARGE SCALE GENOMIC DNA]</scope>
    <source>
        <strain evidence="12 13">CLA-AA-H185</strain>
    </source>
</reference>
<dbReference type="Gene3D" id="1.10.3720.10">
    <property type="entry name" value="MetI-like"/>
    <property type="match status" value="1"/>
</dbReference>
<dbReference type="EMBL" id="JBBMEX010000005">
    <property type="protein sequence ID" value="MEQ2557397.1"/>
    <property type="molecule type" value="Genomic_DNA"/>
</dbReference>
<evidence type="ECO:0000256" key="5">
    <source>
        <dbReference type="ARBA" id="ARBA00022856"/>
    </source>
</evidence>
<dbReference type="PANTHER" id="PTHR43386:SF24">
    <property type="entry name" value="OLIGOPEPTIDE TRANSPORT SYSTEM PERMEASE PROTEIN AMID"/>
    <property type="match status" value="1"/>
</dbReference>
<name>A0ABV1HCF0_9FIRM</name>
<feature type="transmembrane region" description="Helical" evidence="10">
    <location>
        <begin position="300"/>
        <end position="320"/>
    </location>
</feature>
<keyword evidence="2 10" id="KW-0813">Transport</keyword>
<keyword evidence="6" id="KW-0653">Protein transport</keyword>
<keyword evidence="7 10" id="KW-1133">Transmembrane helix</keyword>
<feature type="transmembrane region" description="Helical" evidence="10">
    <location>
        <begin position="147"/>
        <end position="173"/>
    </location>
</feature>
<feature type="transmembrane region" description="Helical" evidence="10">
    <location>
        <begin position="224"/>
        <end position="243"/>
    </location>
</feature>
<keyword evidence="4 10" id="KW-0812">Transmembrane</keyword>